<evidence type="ECO:0000313" key="8">
    <source>
        <dbReference type="Proteomes" id="UP000670947"/>
    </source>
</evidence>
<evidence type="ECO:0000256" key="3">
    <source>
        <dbReference type="ARBA" id="ARBA00022643"/>
    </source>
</evidence>
<dbReference type="RefSeq" id="WP_208851357.1">
    <property type="nucleotide sequence ID" value="NZ_JAGGDJ010000078.1"/>
</dbReference>
<protein>
    <submittedName>
        <fullName evidence="7">NADH:flavin oxidoreductase/NADH oxidase</fullName>
    </submittedName>
</protein>
<dbReference type="Pfam" id="PF00724">
    <property type="entry name" value="Oxidored_FMN"/>
    <property type="match status" value="1"/>
</dbReference>
<evidence type="ECO:0000256" key="5">
    <source>
        <dbReference type="ARBA" id="ARBA00023002"/>
    </source>
</evidence>
<gene>
    <name evidence="7" type="ORF">I8J29_32160</name>
</gene>
<comment type="caution">
    <text evidence="7">The sequence shown here is derived from an EMBL/GenBank/DDBJ whole genome shotgun (WGS) entry which is preliminary data.</text>
</comment>
<keyword evidence="4" id="KW-0521">NADP</keyword>
<dbReference type="EMBL" id="JAGGDJ010000078">
    <property type="protein sequence ID" value="MBO7748836.1"/>
    <property type="molecule type" value="Genomic_DNA"/>
</dbReference>
<sequence length="349" mass="37415">MTRNRLYTPYQLKGLSLRNRIVMAPMCQYAVDAKDGIPNEWHYVHYISRAVGGTGLILIEMTNVEPDGRITDNCLGLWSDDHIPAFRRIVSEAHKHGAKVGIQIAHAGRKAQDAAQPVGPSDIPFGASSPVPRALSTDEVRAMAGKFKDAARRAVEAGVDTIELHGAHGYLIHQFHSKLVNNRQDAYGRDLALFGCEVVQAVKSVMPPDMPLIMRVSAAEYAEGGYDLAGGLEMFRRYRDAGVDVFHVSSGGEGPVGAQGSALYAGYQVPLARGLKAALGVPVIAVGLLDDAKLADATLAHGDADLVAVARGMLRDPYWALHAVQAAASGREAAAEAAELIPRPYTRGY</sequence>
<accession>A0ABS3WKH7</accession>
<name>A0ABS3WKH7_9BACL</name>
<evidence type="ECO:0000256" key="4">
    <source>
        <dbReference type="ARBA" id="ARBA00022857"/>
    </source>
</evidence>
<dbReference type="Gene3D" id="3.20.20.70">
    <property type="entry name" value="Aldolase class I"/>
    <property type="match status" value="1"/>
</dbReference>
<dbReference type="CDD" id="cd02932">
    <property type="entry name" value="OYE_YqiM_FMN"/>
    <property type="match status" value="1"/>
</dbReference>
<dbReference type="PANTHER" id="PTHR43303:SF4">
    <property type="entry name" value="NADPH DEHYDROGENASE C23G7.10C-RELATED"/>
    <property type="match status" value="1"/>
</dbReference>
<evidence type="ECO:0000256" key="2">
    <source>
        <dbReference type="ARBA" id="ARBA00022630"/>
    </source>
</evidence>
<evidence type="ECO:0000259" key="6">
    <source>
        <dbReference type="Pfam" id="PF00724"/>
    </source>
</evidence>
<dbReference type="InterPro" id="IPR001155">
    <property type="entry name" value="OxRdtase_FMN_N"/>
</dbReference>
<dbReference type="PANTHER" id="PTHR43303">
    <property type="entry name" value="NADPH DEHYDROGENASE C23G7.10C-RELATED"/>
    <property type="match status" value="1"/>
</dbReference>
<keyword evidence="3" id="KW-0288">FMN</keyword>
<keyword evidence="8" id="KW-1185">Reference proteome</keyword>
<proteinExistence type="predicted"/>
<dbReference type="SUPFAM" id="SSF51395">
    <property type="entry name" value="FMN-linked oxidoreductases"/>
    <property type="match status" value="1"/>
</dbReference>
<comment type="cofactor">
    <cofactor evidence="1">
        <name>FMN</name>
        <dbReference type="ChEBI" id="CHEBI:58210"/>
    </cofactor>
</comment>
<feature type="domain" description="NADH:flavin oxidoreductase/NADH oxidase N-terminal" evidence="6">
    <location>
        <begin position="6"/>
        <end position="323"/>
    </location>
</feature>
<evidence type="ECO:0000313" key="7">
    <source>
        <dbReference type="EMBL" id="MBO7748836.1"/>
    </source>
</evidence>
<reference evidence="7 8" key="1">
    <citation type="submission" date="2021-03" db="EMBL/GenBank/DDBJ databases">
        <title>Paenibacillus artemisicola MWE-103 whole genome sequence.</title>
        <authorList>
            <person name="Ham Y.J."/>
        </authorList>
    </citation>
    <scope>NUCLEOTIDE SEQUENCE [LARGE SCALE GENOMIC DNA]</scope>
    <source>
        <strain evidence="7 8">MWE-103</strain>
    </source>
</reference>
<dbReference type="InterPro" id="IPR044152">
    <property type="entry name" value="YqjM-like"/>
</dbReference>
<dbReference type="Proteomes" id="UP000670947">
    <property type="component" value="Unassembled WGS sequence"/>
</dbReference>
<organism evidence="7 8">
    <name type="scientific">Paenibacillus artemisiicola</name>
    <dbReference type="NCBI Taxonomy" id="1172618"/>
    <lineage>
        <taxon>Bacteria</taxon>
        <taxon>Bacillati</taxon>
        <taxon>Bacillota</taxon>
        <taxon>Bacilli</taxon>
        <taxon>Bacillales</taxon>
        <taxon>Paenibacillaceae</taxon>
        <taxon>Paenibacillus</taxon>
    </lineage>
</organism>
<evidence type="ECO:0000256" key="1">
    <source>
        <dbReference type="ARBA" id="ARBA00001917"/>
    </source>
</evidence>
<keyword evidence="2" id="KW-0285">Flavoprotein</keyword>
<keyword evidence="5" id="KW-0560">Oxidoreductase</keyword>
<dbReference type="InterPro" id="IPR013785">
    <property type="entry name" value="Aldolase_TIM"/>
</dbReference>